<reference evidence="10 11" key="1">
    <citation type="submission" date="2018-02" db="EMBL/GenBank/DDBJ databases">
        <title>Genome sequences of Apibacter spp., gut symbionts of Asian honey bees.</title>
        <authorList>
            <person name="Kwong W.K."/>
            <person name="Steele M.I."/>
            <person name="Moran N.A."/>
        </authorList>
    </citation>
    <scope>NUCLEOTIDE SEQUENCE [LARGE SCALE GENOMIC DNA]</scope>
    <source>
        <strain evidence="11">wkB301</strain>
    </source>
</reference>
<comment type="similarity">
    <text evidence="7 8">Belongs to the drug/metabolite transporter (DMT) superfamily. Small multidrug resistance (SMR) (TC 2.A.7.1) family.</text>
</comment>
<dbReference type="Pfam" id="PF00893">
    <property type="entry name" value="Multi_Drug_Res"/>
    <property type="match status" value="1"/>
</dbReference>
<feature type="transmembrane region" description="Helical" evidence="9">
    <location>
        <begin position="27"/>
        <end position="47"/>
    </location>
</feature>
<dbReference type="Proteomes" id="UP000238042">
    <property type="component" value="Unassembled WGS sequence"/>
</dbReference>
<comment type="caution">
    <text evidence="10">The sequence shown here is derived from an EMBL/GenBank/DDBJ whole genome shotgun (WGS) entry which is preliminary data.</text>
</comment>
<evidence type="ECO:0000256" key="8">
    <source>
        <dbReference type="RuleBase" id="RU003942"/>
    </source>
</evidence>
<accession>A0A2S8AGN3</accession>
<dbReference type="GO" id="GO:0005886">
    <property type="term" value="C:plasma membrane"/>
    <property type="evidence" value="ECO:0007669"/>
    <property type="project" value="UniProtKB-SubCell"/>
</dbReference>
<evidence type="ECO:0000256" key="6">
    <source>
        <dbReference type="ARBA" id="ARBA00023136"/>
    </source>
</evidence>
<dbReference type="GO" id="GO:0015220">
    <property type="term" value="F:choline transmembrane transporter activity"/>
    <property type="evidence" value="ECO:0007669"/>
    <property type="project" value="TreeGrafter"/>
</dbReference>
<evidence type="ECO:0000313" key="10">
    <source>
        <dbReference type="EMBL" id="PQL95517.1"/>
    </source>
</evidence>
<feature type="transmembrane region" description="Helical" evidence="9">
    <location>
        <begin position="59"/>
        <end position="79"/>
    </location>
</feature>
<dbReference type="Gene3D" id="1.10.3730.20">
    <property type="match status" value="1"/>
</dbReference>
<dbReference type="FunFam" id="1.10.3730.20:FF:000001">
    <property type="entry name" value="Quaternary ammonium compound resistance transporter SugE"/>
    <property type="match status" value="1"/>
</dbReference>
<dbReference type="GO" id="GO:0015199">
    <property type="term" value="F:amino-acid betaine transmembrane transporter activity"/>
    <property type="evidence" value="ECO:0007669"/>
    <property type="project" value="TreeGrafter"/>
</dbReference>
<feature type="transmembrane region" description="Helical" evidence="9">
    <location>
        <begin position="85"/>
        <end position="104"/>
    </location>
</feature>
<dbReference type="PANTHER" id="PTHR30561">
    <property type="entry name" value="SMR FAMILY PROTON-DEPENDENT DRUG EFFLUX TRANSPORTER SUGE"/>
    <property type="match status" value="1"/>
</dbReference>
<comment type="subcellular location">
    <subcellularLocation>
        <location evidence="1 8">Cell membrane</location>
        <topology evidence="1 8">Multi-pass membrane protein</topology>
    </subcellularLocation>
</comment>
<keyword evidence="3" id="KW-1003">Cell membrane</keyword>
<organism evidence="10 11">
    <name type="scientific">Apibacter adventoris</name>
    <dbReference type="NCBI Taxonomy" id="1679466"/>
    <lineage>
        <taxon>Bacteria</taxon>
        <taxon>Pseudomonadati</taxon>
        <taxon>Bacteroidota</taxon>
        <taxon>Flavobacteriia</taxon>
        <taxon>Flavobacteriales</taxon>
        <taxon>Weeksellaceae</taxon>
        <taxon>Apibacter</taxon>
    </lineage>
</organism>
<sequence length="110" mass="12263">MKSYLFLMLAICLEVIATSTLPKTKEFTVWKPTVIFFLLFFCALFSLNKAIKTIPLGIAYAIWSGIGIVLISLTGYFIYKQKLDIPAIIGIVFIIIGVLIINLYSKTAGH</sequence>
<name>A0A2S8AGN3_9FLAO</name>
<evidence type="ECO:0000256" key="1">
    <source>
        <dbReference type="ARBA" id="ARBA00004651"/>
    </source>
</evidence>
<keyword evidence="2" id="KW-0813">Transport</keyword>
<dbReference type="InterPro" id="IPR000390">
    <property type="entry name" value="Small_drug/metabolite_transptr"/>
</dbReference>
<dbReference type="PANTHER" id="PTHR30561:SF1">
    <property type="entry name" value="MULTIDRUG TRANSPORTER EMRE"/>
    <property type="match status" value="1"/>
</dbReference>
<dbReference type="InterPro" id="IPR037185">
    <property type="entry name" value="EmrE-like"/>
</dbReference>
<evidence type="ECO:0000256" key="9">
    <source>
        <dbReference type="SAM" id="Phobius"/>
    </source>
</evidence>
<dbReference type="SUPFAM" id="SSF103481">
    <property type="entry name" value="Multidrug resistance efflux transporter EmrE"/>
    <property type="match status" value="1"/>
</dbReference>
<dbReference type="GO" id="GO:1990961">
    <property type="term" value="P:xenobiotic detoxification by transmembrane export across the plasma membrane"/>
    <property type="evidence" value="ECO:0007669"/>
    <property type="project" value="UniProtKB-ARBA"/>
</dbReference>
<evidence type="ECO:0000256" key="3">
    <source>
        <dbReference type="ARBA" id="ARBA00022475"/>
    </source>
</evidence>
<evidence type="ECO:0000256" key="7">
    <source>
        <dbReference type="ARBA" id="ARBA00038032"/>
    </source>
</evidence>
<proteinExistence type="inferred from homology"/>
<keyword evidence="6 9" id="KW-0472">Membrane</keyword>
<dbReference type="AlphaFoldDB" id="A0A2S8AGN3"/>
<keyword evidence="4 8" id="KW-0812">Transmembrane</keyword>
<dbReference type="InterPro" id="IPR045324">
    <property type="entry name" value="Small_multidrug_res"/>
</dbReference>
<dbReference type="EMBL" id="PSZM01000001">
    <property type="protein sequence ID" value="PQL95517.1"/>
    <property type="molecule type" value="Genomic_DNA"/>
</dbReference>
<dbReference type="GO" id="GO:0031460">
    <property type="term" value="P:glycine betaine transport"/>
    <property type="evidence" value="ECO:0007669"/>
    <property type="project" value="TreeGrafter"/>
</dbReference>
<evidence type="ECO:0000256" key="2">
    <source>
        <dbReference type="ARBA" id="ARBA00022448"/>
    </source>
</evidence>
<evidence type="ECO:0000256" key="4">
    <source>
        <dbReference type="ARBA" id="ARBA00022692"/>
    </source>
</evidence>
<evidence type="ECO:0000313" key="11">
    <source>
        <dbReference type="Proteomes" id="UP000238042"/>
    </source>
</evidence>
<dbReference type="OrthoDB" id="21828at2"/>
<keyword evidence="11" id="KW-1185">Reference proteome</keyword>
<dbReference type="RefSeq" id="WP_105245573.1">
    <property type="nucleotide sequence ID" value="NZ_PSZM01000001.1"/>
</dbReference>
<dbReference type="GO" id="GO:0015297">
    <property type="term" value="F:antiporter activity"/>
    <property type="evidence" value="ECO:0007669"/>
    <property type="project" value="TreeGrafter"/>
</dbReference>
<evidence type="ECO:0000256" key="5">
    <source>
        <dbReference type="ARBA" id="ARBA00022989"/>
    </source>
</evidence>
<protein>
    <submittedName>
        <fullName evidence="10">QacE family quaternary ammonium compound efflux SMR transporter</fullName>
    </submittedName>
</protein>
<keyword evidence="5 9" id="KW-1133">Transmembrane helix</keyword>
<gene>
    <name evidence="10" type="ORF">C4S77_01605</name>
</gene>